<dbReference type="STRING" id="71717.A0A4Y7TXX5"/>
<dbReference type="GO" id="GO:0005737">
    <property type="term" value="C:cytoplasm"/>
    <property type="evidence" value="ECO:0007669"/>
    <property type="project" value="TreeGrafter"/>
</dbReference>
<keyword evidence="2" id="KW-0143">Chaperone</keyword>
<dbReference type="SUPFAM" id="SSF46579">
    <property type="entry name" value="Prefoldin"/>
    <property type="match status" value="1"/>
</dbReference>
<sequence length="125" mass="14095">MSLESKLQDISSEIQKIQVTMSKAVTAREKLEAQLQENELVKKEFANLTEDNTVYKLLGPVLVEQDQAEARSTVDTRLDFIRSEMKRVEAQIKDLEGQMDKKKEEVGAIQTAIQTREAQNASATP</sequence>
<organism evidence="4 5">
    <name type="scientific">Coprinellus micaceus</name>
    <name type="common">Glistening ink-cap mushroom</name>
    <name type="synonym">Coprinus micaceus</name>
    <dbReference type="NCBI Taxonomy" id="71717"/>
    <lineage>
        <taxon>Eukaryota</taxon>
        <taxon>Fungi</taxon>
        <taxon>Dikarya</taxon>
        <taxon>Basidiomycota</taxon>
        <taxon>Agaricomycotina</taxon>
        <taxon>Agaricomycetes</taxon>
        <taxon>Agaricomycetidae</taxon>
        <taxon>Agaricales</taxon>
        <taxon>Agaricineae</taxon>
        <taxon>Psathyrellaceae</taxon>
        <taxon>Coprinellus</taxon>
    </lineage>
</organism>
<proteinExistence type="inferred from homology"/>
<name>A0A4Y7TXX5_COPMI</name>
<evidence type="ECO:0000256" key="2">
    <source>
        <dbReference type="ARBA" id="ARBA00023186"/>
    </source>
</evidence>
<accession>A0A4Y7TXX5</accession>
<dbReference type="InterPro" id="IPR009053">
    <property type="entry name" value="Prefoldin"/>
</dbReference>
<dbReference type="Pfam" id="PF01920">
    <property type="entry name" value="Prefoldin_2"/>
    <property type="match status" value="1"/>
</dbReference>
<gene>
    <name evidence="4" type="ORF">FA13DRAFT_1724985</name>
</gene>
<dbReference type="InterPro" id="IPR002777">
    <property type="entry name" value="PFD_beta-like"/>
</dbReference>
<protein>
    <submittedName>
        <fullName evidence="4">Prefoldin</fullName>
    </submittedName>
</protein>
<dbReference type="GO" id="GO:0051087">
    <property type="term" value="F:protein-folding chaperone binding"/>
    <property type="evidence" value="ECO:0007669"/>
    <property type="project" value="TreeGrafter"/>
</dbReference>
<evidence type="ECO:0000256" key="3">
    <source>
        <dbReference type="SAM" id="Coils"/>
    </source>
</evidence>
<keyword evidence="3" id="KW-0175">Coiled coil</keyword>
<dbReference type="FunFam" id="1.10.287.370:FF:000003">
    <property type="entry name" value="Prefoldin subunit 6"/>
    <property type="match status" value="1"/>
</dbReference>
<evidence type="ECO:0000313" key="5">
    <source>
        <dbReference type="Proteomes" id="UP000298030"/>
    </source>
</evidence>
<dbReference type="EMBL" id="QPFP01000002">
    <property type="protein sequence ID" value="TEB39026.1"/>
    <property type="molecule type" value="Genomic_DNA"/>
</dbReference>
<reference evidence="4 5" key="1">
    <citation type="journal article" date="2019" name="Nat. Ecol. Evol.">
        <title>Megaphylogeny resolves global patterns of mushroom evolution.</title>
        <authorList>
            <person name="Varga T."/>
            <person name="Krizsan K."/>
            <person name="Foldi C."/>
            <person name="Dima B."/>
            <person name="Sanchez-Garcia M."/>
            <person name="Sanchez-Ramirez S."/>
            <person name="Szollosi G.J."/>
            <person name="Szarkandi J.G."/>
            <person name="Papp V."/>
            <person name="Albert L."/>
            <person name="Andreopoulos W."/>
            <person name="Angelini C."/>
            <person name="Antonin V."/>
            <person name="Barry K.W."/>
            <person name="Bougher N.L."/>
            <person name="Buchanan P."/>
            <person name="Buyck B."/>
            <person name="Bense V."/>
            <person name="Catcheside P."/>
            <person name="Chovatia M."/>
            <person name="Cooper J."/>
            <person name="Damon W."/>
            <person name="Desjardin D."/>
            <person name="Finy P."/>
            <person name="Geml J."/>
            <person name="Haridas S."/>
            <person name="Hughes K."/>
            <person name="Justo A."/>
            <person name="Karasinski D."/>
            <person name="Kautmanova I."/>
            <person name="Kiss B."/>
            <person name="Kocsube S."/>
            <person name="Kotiranta H."/>
            <person name="LaButti K.M."/>
            <person name="Lechner B.E."/>
            <person name="Liimatainen K."/>
            <person name="Lipzen A."/>
            <person name="Lukacs Z."/>
            <person name="Mihaltcheva S."/>
            <person name="Morgado L.N."/>
            <person name="Niskanen T."/>
            <person name="Noordeloos M.E."/>
            <person name="Ohm R.A."/>
            <person name="Ortiz-Santana B."/>
            <person name="Ovrebo C."/>
            <person name="Racz N."/>
            <person name="Riley R."/>
            <person name="Savchenko A."/>
            <person name="Shiryaev A."/>
            <person name="Soop K."/>
            <person name="Spirin V."/>
            <person name="Szebenyi C."/>
            <person name="Tomsovsky M."/>
            <person name="Tulloss R.E."/>
            <person name="Uehling J."/>
            <person name="Grigoriev I.V."/>
            <person name="Vagvolgyi C."/>
            <person name="Papp T."/>
            <person name="Martin F.M."/>
            <person name="Miettinen O."/>
            <person name="Hibbett D.S."/>
            <person name="Nagy L.G."/>
        </authorList>
    </citation>
    <scope>NUCLEOTIDE SEQUENCE [LARGE SCALE GENOMIC DNA]</scope>
    <source>
        <strain evidence="4 5">FP101781</strain>
    </source>
</reference>
<dbReference type="GO" id="GO:0006457">
    <property type="term" value="P:protein folding"/>
    <property type="evidence" value="ECO:0007669"/>
    <property type="project" value="InterPro"/>
</dbReference>
<feature type="coiled-coil region" evidence="3">
    <location>
        <begin position="14"/>
        <end position="51"/>
    </location>
</feature>
<dbReference type="GO" id="GO:0051131">
    <property type="term" value="P:chaperone-mediated protein complex assembly"/>
    <property type="evidence" value="ECO:0007669"/>
    <property type="project" value="TreeGrafter"/>
</dbReference>
<dbReference type="OrthoDB" id="248120at2759"/>
<dbReference type="CDD" id="cd23161">
    <property type="entry name" value="Prefoldin_6"/>
    <property type="match status" value="1"/>
</dbReference>
<dbReference type="PANTHER" id="PTHR21431:SF0">
    <property type="entry name" value="PREFOLDIN SUBUNIT 6"/>
    <property type="match status" value="1"/>
</dbReference>
<comment type="similarity">
    <text evidence="1">Belongs to the prefoldin subunit beta family.</text>
</comment>
<dbReference type="AlphaFoldDB" id="A0A4Y7TXX5"/>
<keyword evidence="5" id="KW-1185">Reference proteome</keyword>
<dbReference type="GO" id="GO:0051082">
    <property type="term" value="F:unfolded protein binding"/>
    <property type="evidence" value="ECO:0007669"/>
    <property type="project" value="InterPro"/>
</dbReference>
<dbReference type="PANTHER" id="PTHR21431">
    <property type="entry name" value="PREFOLDIN SUBUNIT 6"/>
    <property type="match status" value="1"/>
</dbReference>
<dbReference type="Gene3D" id="1.10.287.370">
    <property type="match status" value="1"/>
</dbReference>
<comment type="caution">
    <text evidence="4">The sequence shown here is derived from an EMBL/GenBank/DDBJ whole genome shotgun (WGS) entry which is preliminary data.</text>
</comment>
<dbReference type="GO" id="GO:0016272">
    <property type="term" value="C:prefoldin complex"/>
    <property type="evidence" value="ECO:0007669"/>
    <property type="project" value="InterPro"/>
</dbReference>
<evidence type="ECO:0000313" key="4">
    <source>
        <dbReference type="EMBL" id="TEB39026.1"/>
    </source>
</evidence>
<evidence type="ECO:0000256" key="1">
    <source>
        <dbReference type="ARBA" id="ARBA00008045"/>
    </source>
</evidence>
<dbReference type="Proteomes" id="UP000298030">
    <property type="component" value="Unassembled WGS sequence"/>
</dbReference>
<feature type="coiled-coil region" evidence="3">
    <location>
        <begin position="78"/>
        <end position="112"/>
    </location>
</feature>